<keyword evidence="3 7" id="KW-0808">Transferase</keyword>
<dbReference type="RefSeq" id="WP_075433476.1">
    <property type="nucleotide sequence ID" value="NZ_CP013259.1"/>
</dbReference>
<evidence type="ECO:0000313" key="9">
    <source>
        <dbReference type="Proteomes" id="UP000093070"/>
    </source>
</evidence>
<keyword evidence="5" id="KW-0460">Magnesium</keyword>
<evidence type="ECO:0000256" key="2">
    <source>
        <dbReference type="ARBA" id="ARBA00006706"/>
    </source>
</evidence>
<dbReference type="Gene3D" id="1.10.600.10">
    <property type="entry name" value="Farnesyl Diphosphate Synthase"/>
    <property type="match status" value="1"/>
</dbReference>
<dbReference type="PROSITE" id="PS00444">
    <property type="entry name" value="POLYPRENYL_SYNTHASE_2"/>
    <property type="match status" value="1"/>
</dbReference>
<evidence type="ECO:0000256" key="1">
    <source>
        <dbReference type="ARBA" id="ARBA00001946"/>
    </source>
</evidence>
<dbReference type="InterPro" id="IPR008949">
    <property type="entry name" value="Isoprenoid_synthase_dom_sf"/>
</dbReference>
<dbReference type="GO" id="GO:0016114">
    <property type="term" value="P:terpenoid biosynthetic process"/>
    <property type="evidence" value="ECO:0007669"/>
    <property type="project" value="UniProtKB-ARBA"/>
</dbReference>
<evidence type="ECO:0000256" key="3">
    <source>
        <dbReference type="ARBA" id="ARBA00022679"/>
    </source>
</evidence>
<comment type="similarity">
    <text evidence="2 7">Belongs to the FPP/GGPP synthase family.</text>
</comment>
<evidence type="ECO:0000256" key="6">
    <source>
        <dbReference type="ARBA" id="ARBA00023229"/>
    </source>
</evidence>
<dbReference type="SFLD" id="SFLDS00005">
    <property type="entry name" value="Isoprenoid_Synthase_Type_I"/>
    <property type="match status" value="1"/>
</dbReference>
<proteinExistence type="inferred from homology"/>
<dbReference type="InterPro" id="IPR000092">
    <property type="entry name" value="Polyprenyl_synt"/>
</dbReference>
<keyword evidence="6" id="KW-0414">Isoprene biosynthesis</keyword>
<sequence>MYFFRLYNMYKCRVNKRLYYILNKLPFQKYNLLKAMKYSMFSGGKRLRPCLVYGIGRMFTVNLITLDVISSAIECIHIYSLIHDDLPCMDNDSLRRGKNSCHIEYNEYISLLAGDAFQSLSFNILSNSIMPGVSNYKRLNMISELSNSIGSSGMCIGQMLDLEKKTITDHNLESINLYKTALLIRSSVRLAYFASRNRSKSILQILDSFAICIGLAFQIKDDIIDFKNDSCSVIKNIKHAEHKIKDLYEKAFLALKSLKKKDFNIKFLENLTKFIILGNQ</sequence>
<protein>
    <submittedName>
        <fullName evidence="8">Geranyl transferase</fullName>
    </submittedName>
</protein>
<dbReference type="GO" id="GO:0004659">
    <property type="term" value="F:prenyltransferase activity"/>
    <property type="evidence" value="ECO:0007669"/>
    <property type="project" value="InterPro"/>
</dbReference>
<evidence type="ECO:0000256" key="7">
    <source>
        <dbReference type="RuleBase" id="RU004466"/>
    </source>
</evidence>
<accession>A0A1B2H8V9</accession>
<dbReference type="EMBL" id="CP013259">
    <property type="protein sequence ID" value="ANZ22654.1"/>
    <property type="molecule type" value="Genomic_DNA"/>
</dbReference>
<keyword evidence="4" id="KW-0479">Metal-binding</keyword>
<dbReference type="PATRIC" id="fig|118101.4.peg.463"/>
<dbReference type="PROSITE" id="PS00723">
    <property type="entry name" value="POLYPRENYL_SYNTHASE_1"/>
    <property type="match status" value="1"/>
</dbReference>
<dbReference type="PANTHER" id="PTHR43281">
    <property type="entry name" value="FARNESYL DIPHOSPHATE SYNTHASE"/>
    <property type="match status" value="1"/>
</dbReference>
<dbReference type="Pfam" id="PF00348">
    <property type="entry name" value="polyprenyl_synt"/>
    <property type="match status" value="1"/>
</dbReference>
<evidence type="ECO:0000256" key="5">
    <source>
        <dbReference type="ARBA" id="ARBA00022842"/>
    </source>
</evidence>
<dbReference type="FunFam" id="1.10.600.10:FF:000001">
    <property type="entry name" value="Geranylgeranyl diphosphate synthase"/>
    <property type="match status" value="1"/>
</dbReference>
<reference evidence="8 9" key="1">
    <citation type="submission" date="2015-11" db="EMBL/GenBank/DDBJ databases">
        <title>The complete genome of Buchnera aphidicola from Diuraphis noxia biotype SAM.</title>
        <authorList>
            <person name="Burger N.F.V."/>
            <person name="Oberholster A.-M."/>
        </authorList>
    </citation>
    <scope>NUCLEOTIDE SEQUENCE [LARGE SCALE GENOMIC DNA]</scope>
    <source>
        <strain evidence="8">SAM</strain>
    </source>
</reference>
<dbReference type="OrthoDB" id="9805316at2"/>
<name>A0A1B2H8V9_BUCDN</name>
<dbReference type="GO" id="GO:0008654">
    <property type="term" value="P:phospholipid biosynthetic process"/>
    <property type="evidence" value="ECO:0007669"/>
    <property type="project" value="UniProtKB-ARBA"/>
</dbReference>
<dbReference type="SUPFAM" id="SSF48576">
    <property type="entry name" value="Terpenoid synthases"/>
    <property type="match status" value="1"/>
</dbReference>
<organism evidence="8 9">
    <name type="scientific">Buchnera aphidicola subsp. Diuraphis noxia</name>
    <dbReference type="NCBI Taxonomy" id="118101"/>
    <lineage>
        <taxon>Bacteria</taxon>
        <taxon>Pseudomonadati</taxon>
        <taxon>Pseudomonadota</taxon>
        <taxon>Gammaproteobacteria</taxon>
        <taxon>Enterobacterales</taxon>
        <taxon>Erwiniaceae</taxon>
        <taxon>Buchnera</taxon>
    </lineage>
</organism>
<dbReference type="GO" id="GO:0046872">
    <property type="term" value="F:metal ion binding"/>
    <property type="evidence" value="ECO:0007669"/>
    <property type="project" value="UniProtKB-KW"/>
</dbReference>
<dbReference type="InterPro" id="IPR033749">
    <property type="entry name" value="Polyprenyl_synt_CS"/>
</dbReference>
<evidence type="ECO:0000256" key="4">
    <source>
        <dbReference type="ARBA" id="ARBA00022723"/>
    </source>
</evidence>
<evidence type="ECO:0000313" key="8">
    <source>
        <dbReference type="EMBL" id="ANZ22654.1"/>
    </source>
</evidence>
<dbReference type="STRING" id="118101.ATN01_02305"/>
<comment type="cofactor">
    <cofactor evidence="1">
        <name>Mg(2+)</name>
        <dbReference type="ChEBI" id="CHEBI:18420"/>
    </cofactor>
</comment>
<gene>
    <name evidence="8" type="ORF">ATN01_02305</name>
</gene>
<dbReference type="Proteomes" id="UP000093070">
    <property type="component" value="Chromosome"/>
</dbReference>
<dbReference type="AlphaFoldDB" id="A0A1B2H8V9"/>
<dbReference type="PANTHER" id="PTHR43281:SF1">
    <property type="entry name" value="FARNESYL DIPHOSPHATE SYNTHASE"/>
    <property type="match status" value="1"/>
</dbReference>